<keyword evidence="2" id="KW-0472">Membrane</keyword>
<gene>
    <name evidence="4" type="ORF">ACFSYJ_32610</name>
</gene>
<comment type="caution">
    <text evidence="4">The sequence shown here is derived from an EMBL/GenBank/DDBJ whole genome shotgun (WGS) entry which is preliminary data.</text>
</comment>
<reference evidence="5" key="1">
    <citation type="journal article" date="2019" name="Int. J. Syst. Evol. Microbiol.">
        <title>The Global Catalogue of Microorganisms (GCM) 10K type strain sequencing project: providing services to taxonomists for standard genome sequencing and annotation.</title>
        <authorList>
            <consortium name="The Broad Institute Genomics Platform"/>
            <consortium name="The Broad Institute Genome Sequencing Center for Infectious Disease"/>
            <person name="Wu L."/>
            <person name="Ma J."/>
        </authorList>
    </citation>
    <scope>NUCLEOTIDE SEQUENCE [LARGE SCALE GENOMIC DNA]</scope>
    <source>
        <strain evidence="5">CGMCC 4.7643</strain>
    </source>
</reference>
<organism evidence="4 5">
    <name type="scientific">Amycolatopsis samaneae</name>
    <dbReference type="NCBI Taxonomy" id="664691"/>
    <lineage>
        <taxon>Bacteria</taxon>
        <taxon>Bacillati</taxon>
        <taxon>Actinomycetota</taxon>
        <taxon>Actinomycetes</taxon>
        <taxon>Pseudonocardiales</taxon>
        <taxon>Pseudonocardiaceae</taxon>
        <taxon>Amycolatopsis</taxon>
    </lineage>
</organism>
<feature type="region of interest" description="Disordered" evidence="1">
    <location>
        <begin position="26"/>
        <end position="94"/>
    </location>
</feature>
<feature type="signal peptide" evidence="3">
    <location>
        <begin position="1"/>
        <end position="23"/>
    </location>
</feature>
<evidence type="ECO:0000256" key="3">
    <source>
        <dbReference type="SAM" id="SignalP"/>
    </source>
</evidence>
<evidence type="ECO:0000256" key="2">
    <source>
        <dbReference type="SAM" id="Phobius"/>
    </source>
</evidence>
<evidence type="ECO:0000313" key="5">
    <source>
        <dbReference type="Proteomes" id="UP001597419"/>
    </source>
</evidence>
<name>A0ABW5GR97_9PSEU</name>
<keyword evidence="2" id="KW-0812">Transmembrane</keyword>
<dbReference type="Proteomes" id="UP001597419">
    <property type="component" value="Unassembled WGS sequence"/>
</dbReference>
<keyword evidence="5" id="KW-1185">Reference proteome</keyword>
<dbReference type="RefSeq" id="WP_345400063.1">
    <property type="nucleotide sequence ID" value="NZ_BAABHG010000011.1"/>
</dbReference>
<evidence type="ECO:0000313" key="4">
    <source>
        <dbReference type="EMBL" id="MFD2463393.1"/>
    </source>
</evidence>
<evidence type="ECO:0008006" key="6">
    <source>
        <dbReference type="Google" id="ProtNLM"/>
    </source>
</evidence>
<keyword evidence="2" id="KW-1133">Transmembrane helix</keyword>
<feature type="compositionally biased region" description="Low complexity" evidence="1">
    <location>
        <begin position="67"/>
        <end position="82"/>
    </location>
</feature>
<keyword evidence="3" id="KW-0732">Signal</keyword>
<sequence>MSRSPRLAALVVPIVMLCLAASAGPVPAGNARSGAPTASAGNLPSRVGTPLFPSGGRVEPGQEVESATTGAVTTPAAVSRPSSPVPPAVPAEAGSETSWPLRVGLFVLAIGLGLVLGLAQRRRRR</sequence>
<feature type="transmembrane region" description="Helical" evidence="2">
    <location>
        <begin position="99"/>
        <end position="119"/>
    </location>
</feature>
<dbReference type="EMBL" id="JBHUKU010000021">
    <property type="protein sequence ID" value="MFD2463393.1"/>
    <property type="molecule type" value="Genomic_DNA"/>
</dbReference>
<feature type="chain" id="PRO_5047187692" description="MYXO-CTERM domain-containing protein" evidence="3">
    <location>
        <begin position="24"/>
        <end position="125"/>
    </location>
</feature>
<accession>A0ABW5GR97</accession>
<proteinExistence type="predicted"/>
<protein>
    <recommendedName>
        <fullName evidence="6">MYXO-CTERM domain-containing protein</fullName>
    </recommendedName>
</protein>
<evidence type="ECO:0000256" key="1">
    <source>
        <dbReference type="SAM" id="MobiDB-lite"/>
    </source>
</evidence>